<reference evidence="1 2" key="1">
    <citation type="submission" date="2020-10" db="EMBL/GenBank/DDBJ databases">
        <title>Novel bacteriophages targeting Providencia spp. as potential agents for phage therapy.</title>
        <authorList>
            <person name="Rakov C."/>
            <person name="Alkalay-Oren S."/>
            <person name="Coppenhagen-Glazer S."/>
            <person name="Hazan R."/>
        </authorList>
    </citation>
    <scope>NUCLEOTIDE SEQUENCE [LARGE SCALE GENOMIC DNA]</scope>
</reference>
<proteinExistence type="predicted"/>
<accession>A0A873WX42</accession>
<dbReference type="EMBL" id="MW057857">
    <property type="protein sequence ID" value="QPB12237.1"/>
    <property type="molecule type" value="Genomic_DNA"/>
</dbReference>
<evidence type="ECO:0000313" key="1">
    <source>
        <dbReference type="EMBL" id="QPB12237.1"/>
    </source>
</evidence>
<name>A0A873WX42_9CAUD</name>
<dbReference type="Proteomes" id="UP000663042">
    <property type="component" value="Segment"/>
</dbReference>
<dbReference type="RefSeq" id="YP_010114024.1">
    <property type="nucleotide sequence ID" value="NC_055910.1"/>
</dbReference>
<dbReference type="GeneID" id="65132584"/>
<organism evidence="1 2">
    <name type="scientific">Providencia phage PSTCR5</name>
    <dbReference type="NCBI Taxonomy" id="2783547"/>
    <lineage>
        <taxon>Viruses</taxon>
        <taxon>Duplodnaviria</taxon>
        <taxon>Heunggongvirae</taxon>
        <taxon>Uroviricota</taxon>
        <taxon>Caudoviricetes</taxon>
        <taxon>Demerecviridae</taxon>
        <taxon>Priunavirus</taxon>
        <taxon>Priunavirus PSTCR5</taxon>
    </lineage>
</organism>
<evidence type="ECO:0000313" key="2">
    <source>
        <dbReference type="Proteomes" id="UP000663042"/>
    </source>
</evidence>
<sequence>MKNAKPVAARNLVAKHDFNRGGAHRSAKDFVRQKPNLDDCLSEYEDMLDEQYHYELDNPYEDVYQRARL</sequence>
<keyword evidence="2" id="KW-1185">Reference proteome</keyword>
<protein>
    <submittedName>
        <fullName evidence="1">Uncharacterized protein</fullName>
    </submittedName>
</protein>
<dbReference type="KEGG" id="vg:65132584"/>